<dbReference type="Gene3D" id="3.90.550.10">
    <property type="entry name" value="Spore Coat Polysaccharide Biosynthesis Protein SpsA, Chain A"/>
    <property type="match status" value="1"/>
</dbReference>
<reference evidence="2 3" key="1">
    <citation type="journal article" date="2010" name="J. Bacteriol.">
        <title>Genome sequence of the dioxin-mineralizing bacterium Sphingomonas wittichii RW1.</title>
        <authorList>
            <person name="Miller T.R."/>
            <person name="Delcher A.L."/>
            <person name="Salzberg S.L."/>
            <person name="Saunders E."/>
            <person name="Detter J.C."/>
            <person name="Halden R.U."/>
        </authorList>
    </citation>
    <scope>NUCLEOTIDE SEQUENCE [LARGE SCALE GENOMIC DNA]</scope>
    <source>
        <strain evidence="3">DSM 6014 / CCUG 31198 / JCM 15750 / NBRC 105917 / EY 4224 / RW1</strain>
    </source>
</reference>
<keyword evidence="3" id="KW-1185">Reference proteome</keyword>
<sequence>MRNTGGAMRTVSAVVLTYNRKDLVEECLKAIQAQTVPVERIIVIDNGSSDGTAEMLARNWADRIELHILPKNVGAAGGFNTGIRMAYRAQADGIWVMDDDVIPDPDALEKLLDADRLLRAREIDPPFVVSTARTPGGIVTNVPDIDLSRNSLSYQNWPELLEHCLVPVRRATFVSILMPRATLDQFGLPIASMFIWGEDTEYTTRITRERPGYLVGDSKAVHVRQLDGKLDIRTEVNPTRIGYHYYFLRNQAYNVRRYQSKGAFIRHVARQGKLALQLLLSGRFGKARIVAAGTLSGMLFHPAIEAADAPVDMSGWQSFMIVADKLLQQTAA</sequence>
<dbReference type="EMBL" id="CP000699">
    <property type="protein sequence ID" value="ABQ70881.1"/>
    <property type="molecule type" value="Genomic_DNA"/>
</dbReference>
<dbReference type="SUPFAM" id="SSF53448">
    <property type="entry name" value="Nucleotide-diphospho-sugar transferases"/>
    <property type="match status" value="1"/>
</dbReference>
<feature type="domain" description="Glycosyltransferase 2-like" evidence="1">
    <location>
        <begin position="12"/>
        <end position="114"/>
    </location>
</feature>
<organism evidence="2 3">
    <name type="scientific">Rhizorhabdus wittichii (strain DSM 6014 / CCUG 31198 / JCM 15750 / NBRC 105917 / EY 4224 / RW1)</name>
    <name type="common">Sphingomonas wittichii</name>
    <dbReference type="NCBI Taxonomy" id="392499"/>
    <lineage>
        <taxon>Bacteria</taxon>
        <taxon>Pseudomonadati</taxon>
        <taxon>Pseudomonadota</taxon>
        <taxon>Alphaproteobacteria</taxon>
        <taxon>Sphingomonadales</taxon>
        <taxon>Sphingomonadaceae</taxon>
        <taxon>Rhizorhabdus</taxon>
    </lineage>
</organism>
<dbReference type="KEGG" id="swi:Swit_4543"/>
<dbReference type="InterPro" id="IPR001173">
    <property type="entry name" value="Glyco_trans_2-like"/>
</dbReference>
<protein>
    <submittedName>
        <fullName evidence="2">Glycosyl transferase, family 2</fullName>
    </submittedName>
</protein>
<dbReference type="InterPro" id="IPR050834">
    <property type="entry name" value="Glycosyltransf_2"/>
</dbReference>
<evidence type="ECO:0000313" key="3">
    <source>
        <dbReference type="Proteomes" id="UP000001989"/>
    </source>
</evidence>
<evidence type="ECO:0000313" key="2">
    <source>
        <dbReference type="EMBL" id="ABQ70881.1"/>
    </source>
</evidence>
<keyword evidence="2" id="KW-0808">Transferase</keyword>
<dbReference type="GO" id="GO:0016740">
    <property type="term" value="F:transferase activity"/>
    <property type="evidence" value="ECO:0007669"/>
    <property type="project" value="UniProtKB-KW"/>
</dbReference>
<dbReference type="PANTHER" id="PTHR43685:SF2">
    <property type="entry name" value="GLYCOSYLTRANSFERASE 2-LIKE DOMAIN-CONTAINING PROTEIN"/>
    <property type="match status" value="1"/>
</dbReference>
<name>A0A9J9LGT1_RHIWR</name>
<gene>
    <name evidence="2" type="ordered locus">Swit_4543</name>
</gene>
<proteinExistence type="predicted"/>
<dbReference type="Pfam" id="PF00535">
    <property type="entry name" value="Glycos_transf_2"/>
    <property type="match status" value="1"/>
</dbReference>
<evidence type="ECO:0000259" key="1">
    <source>
        <dbReference type="Pfam" id="PF00535"/>
    </source>
</evidence>
<dbReference type="PANTHER" id="PTHR43685">
    <property type="entry name" value="GLYCOSYLTRANSFERASE"/>
    <property type="match status" value="1"/>
</dbReference>
<dbReference type="Proteomes" id="UP000001989">
    <property type="component" value="Chromosome"/>
</dbReference>
<accession>A0A9J9LGT1</accession>
<dbReference type="AlphaFoldDB" id="A0A9J9LGT1"/>
<dbReference type="CDD" id="cd04185">
    <property type="entry name" value="GT_2_like_b"/>
    <property type="match status" value="1"/>
</dbReference>
<dbReference type="InterPro" id="IPR029044">
    <property type="entry name" value="Nucleotide-diphossugar_trans"/>
</dbReference>